<keyword evidence="3" id="KW-1185">Reference proteome</keyword>
<dbReference type="Gene3D" id="3.90.1200.10">
    <property type="match status" value="1"/>
</dbReference>
<dbReference type="EMBL" id="SZPY01000002">
    <property type="protein sequence ID" value="TKI62309.1"/>
    <property type="molecule type" value="Genomic_DNA"/>
</dbReference>
<evidence type="ECO:0000313" key="2">
    <source>
        <dbReference type="EMBL" id="TKI62309.1"/>
    </source>
</evidence>
<name>A0A4U2YM45_9ACTN</name>
<dbReference type="RefSeq" id="WP_137065578.1">
    <property type="nucleotide sequence ID" value="NZ_CP040748.1"/>
</dbReference>
<dbReference type="InterPro" id="IPR011009">
    <property type="entry name" value="Kinase-like_dom_sf"/>
</dbReference>
<dbReference type="SUPFAM" id="SSF56112">
    <property type="entry name" value="Protein kinase-like (PK-like)"/>
    <property type="match status" value="1"/>
</dbReference>
<dbReference type="OrthoDB" id="3816435at2"/>
<protein>
    <submittedName>
        <fullName evidence="2">Phosphotransferase</fullName>
    </submittedName>
</protein>
<sequence length="300" mass="32817">MWQPEPGWQRLPGGPSSVGLWLAREGERLTVVKRLAAPHAHDPDETRQPDHPAYWRRAADVALSGIVDSTPGLRSVTALRIEEDEEGVTLVHPWVEKVELNGLFLARSLGRFADATVDDVPWLARNQLGTRLGLVARRGGWTTLARTPVADVADLLWRHRTRHLERLASHRQVVQHGDPVPANLLGREGDDVVAIDWSSLGIAPAGADLGYLALSVGEEFDPLLDAYVGGLGPGHDAEEVRLAAQVTAVYTVLTRVDWALARVASGEGALAAKFRHPSIAPYIRAMQRQFPQIEALTQQT</sequence>
<dbReference type="InterPro" id="IPR002575">
    <property type="entry name" value="Aminoglycoside_PTrfase"/>
</dbReference>
<dbReference type="AlphaFoldDB" id="A0A4U2YM45"/>
<keyword evidence="2" id="KW-0808">Transferase</keyword>
<comment type="caution">
    <text evidence="2">The sequence shown here is derived from an EMBL/GenBank/DDBJ whole genome shotgun (WGS) entry which is preliminary data.</text>
</comment>
<organism evidence="2 3">
    <name type="scientific">Nocardioides jishulii</name>
    <dbReference type="NCBI Taxonomy" id="2575440"/>
    <lineage>
        <taxon>Bacteria</taxon>
        <taxon>Bacillati</taxon>
        <taxon>Actinomycetota</taxon>
        <taxon>Actinomycetes</taxon>
        <taxon>Propionibacteriales</taxon>
        <taxon>Nocardioidaceae</taxon>
        <taxon>Nocardioides</taxon>
    </lineage>
</organism>
<dbReference type="Pfam" id="PF01636">
    <property type="entry name" value="APH"/>
    <property type="match status" value="1"/>
</dbReference>
<evidence type="ECO:0000259" key="1">
    <source>
        <dbReference type="Pfam" id="PF01636"/>
    </source>
</evidence>
<proteinExistence type="predicted"/>
<feature type="domain" description="Aminoglycoside phosphotransferase" evidence="1">
    <location>
        <begin position="105"/>
        <end position="236"/>
    </location>
</feature>
<dbReference type="GO" id="GO:0016740">
    <property type="term" value="F:transferase activity"/>
    <property type="evidence" value="ECO:0007669"/>
    <property type="project" value="UniProtKB-KW"/>
</dbReference>
<reference evidence="2 3" key="1">
    <citation type="submission" date="2019-04" db="EMBL/GenBank/DDBJ databases">
        <authorList>
            <person name="Dong K."/>
        </authorList>
    </citation>
    <scope>NUCLEOTIDE SEQUENCE [LARGE SCALE GENOMIC DNA]</scope>
    <source>
        <strain evidence="3">dk3543</strain>
    </source>
</reference>
<accession>A0A4U2YM45</accession>
<evidence type="ECO:0000313" key="3">
    <source>
        <dbReference type="Proteomes" id="UP000307808"/>
    </source>
</evidence>
<gene>
    <name evidence="2" type="ORF">FC770_07840</name>
</gene>
<dbReference type="Proteomes" id="UP000307808">
    <property type="component" value="Unassembled WGS sequence"/>
</dbReference>